<dbReference type="Gene3D" id="1.25.40.10">
    <property type="entry name" value="Tetratricopeptide repeat domain"/>
    <property type="match status" value="2"/>
</dbReference>
<dbReference type="InterPro" id="IPR019734">
    <property type="entry name" value="TPR_rpt"/>
</dbReference>
<evidence type="ECO:0000313" key="5">
    <source>
        <dbReference type="Proteomes" id="UP000030002"/>
    </source>
</evidence>
<dbReference type="InterPro" id="IPR000845">
    <property type="entry name" value="Nucleoside_phosphorylase_d"/>
</dbReference>
<sequence length="989" mass="104987">MVDVVILTALELEAAAVLSHLSGHERRTLASGEVYRLASLPGASGVSVAVLQSGMGNAASAVVAAAAMQELGPKLIGFVGIGGGVKDAQVGDVVMADKVYGYHAGKETDGGFYSRPEVYRPTASIVSLARDIAREDWNPVGPPYAFIGAIAAGERVIATRDDTAALLRERFNDTLAVDMEGLGVLAAAWRRDGVRSFVIRGISDVLEGKAESDAGGSQPTAAANAARFTFTLLRSIHGAPADFSGESQQPTKMRSLPPRPRALEGRQEEVSKLVAGLRGAGSCAVAHGIPGVGKSALAAEVAHSAIADTSSGIELAWWIPMHSDQEFEAALVALGRGILGASEEGDPVVAAHAWLQANERWLLVLDGARDEGSVAKRFPSHLAGRLLITSTAPTWNSGTLRLRIQALSLADARSVLSEDLMSPDLSAVDELAEELGCLPLALRQANGYMQETTMPVERYLAALRRNMPALMGQGHAPDHPVSVLATVTMAIESVVGTRPLAAATLLALSSFGDAPVPVESFVRGSLKVGHQILQDTDVYEDLAALRRVGLIELDEDWLRMHRLTSEIMRATYDPGDVVSATITAALILAGSPNPAVVPALASAAARIPDEQGYAYTKALVHRSLASALMDAGSLDGALREVAEAKRAARPWVDRFGLHDQSSSAVLDPGELEQEFDGVDRWMIEDFIETVESVRAQILLRLQRFEEARSPAERALASAQRLGEDERLARVHSNLGNVLLRLNEREAARFHASESAKLQKRAGSEPVLLARRYTHVGQADVELGETDSAIASFDAAVRVIDESGLSDPDATWARAHAYSLRTQLSDAPSGELLAAMEAELSAGLAANIEAHVLASVTNNLALEYFENGMRDEGVALLEQSLAIADRLWGSDHAETVTRHVHLANLLRPDFQAARAHIVEAKRGAGAAGLGVDVGARIAAADLLVQVSAGEDFGQAQVALGEQLQAALVQGLLDDSEAELLRQIHESPHDW</sequence>
<dbReference type="STRING" id="1385520.N802_11080"/>
<dbReference type="InterPro" id="IPR011990">
    <property type="entry name" value="TPR-like_helical_dom_sf"/>
</dbReference>
<dbReference type="PANTHER" id="PTHR46832">
    <property type="entry name" value="5'-METHYLTHIOADENOSINE/S-ADENOSYLHOMOCYSTEINE NUCLEOSIDASE"/>
    <property type="match status" value="1"/>
</dbReference>
<dbReference type="GO" id="GO:0008930">
    <property type="term" value="F:methylthioadenosine nucleosidase activity"/>
    <property type="evidence" value="ECO:0007669"/>
    <property type="project" value="TreeGrafter"/>
</dbReference>
<accession>A0A0A0J935</accession>
<dbReference type="eggNOG" id="COG3903">
    <property type="taxonomic scope" value="Bacteria"/>
</dbReference>
<evidence type="ECO:0000313" key="4">
    <source>
        <dbReference type="EMBL" id="KGN32121.1"/>
    </source>
</evidence>
<dbReference type="PROSITE" id="PS50005">
    <property type="entry name" value="TPR"/>
    <property type="match status" value="1"/>
</dbReference>
<dbReference type="Gene3D" id="3.40.50.1580">
    <property type="entry name" value="Nucleoside phosphorylase domain"/>
    <property type="match status" value="1"/>
</dbReference>
<evidence type="ECO:0000256" key="2">
    <source>
        <dbReference type="SAM" id="MobiDB-lite"/>
    </source>
</evidence>
<dbReference type="eggNOG" id="COG0775">
    <property type="taxonomic scope" value="Bacteria"/>
</dbReference>
<reference evidence="4 5" key="1">
    <citation type="submission" date="2013-08" db="EMBL/GenBank/DDBJ databases">
        <title>The genome sequence of Knoellia sinensis.</title>
        <authorList>
            <person name="Zhu W."/>
            <person name="Wang G."/>
        </authorList>
    </citation>
    <scope>NUCLEOTIDE SEQUENCE [LARGE SCALE GENOMIC DNA]</scope>
    <source>
        <strain evidence="4 5">KCTC 19936</strain>
    </source>
</reference>
<gene>
    <name evidence="4" type="ORF">N802_11080</name>
</gene>
<feature type="repeat" description="TPR" evidence="1">
    <location>
        <begin position="769"/>
        <end position="802"/>
    </location>
</feature>
<organism evidence="4 5">
    <name type="scientific">Knoellia sinensis KCTC 19936</name>
    <dbReference type="NCBI Taxonomy" id="1385520"/>
    <lineage>
        <taxon>Bacteria</taxon>
        <taxon>Bacillati</taxon>
        <taxon>Actinomycetota</taxon>
        <taxon>Actinomycetes</taxon>
        <taxon>Micrococcales</taxon>
        <taxon>Intrasporangiaceae</taxon>
        <taxon>Knoellia</taxon>
    </lineage>
</organism>
<comment type="caution">
    <text evidence="4">The sequence shown here is derived from an EMBL/GenBank/DDBJ whole genome shotgun (WGS) entry which is preliminary data.</text>
</comment>
<dbReference type="SMART" id="SM00028">
    <property type="entry name" value="TPR"/>
    <property type="match status" value="3"/>
</dbReference>
<dbReference type="GO" id="GO:0009116">
    <property type="term" value="P:nucleoside metabolic process"/>
    <property type="evidence" value="ECO:0007669"/>
    <property type="project" value="InterPro"/>
</dbReference>
<dbReference type="RefSeq" id="WP_245613923.1">
    <property type="nucleotide sequence ID" value="NZ_AVPJ01000008.1"/>
</dbReference>
<keyword evidence="5" id="KW-1185">Reference proteome</keyword>
<dbReference type="SUPFAM" id="SSF48452">
    <property type="entry name" value="TPR-like"/>
    <property type="match status" value="1"/>
</dbReference>
<dbReference type="SUPFAM" id="SSF53167">
    <property type="entry name" value="Purine and uridine phosphorylases"/>
    <property type="match status" value="1"/>
</dbReference>
<dbReference type="InterPro" id="IPR035994">
    <property type="entry name" value="Nucleoside_phosphorylase_sf"/>
</dbReference>
<dbReference type="GO" id="GO:0019284">
    <property type="term" value="P:L-methionine salvage from S-adenosylmethionine"/>
    <property type="evidence" value="ECO:0007669"/>
    <property type="project" value="TreeGrafter"/>
</dbReference>
<dbReference type="Pfam" id="PF13424">
    <property type="entry name" value="TPR_12"/>
    <property type="match status" value="1"/>
</dbReference>
<feature type="domain" description="Nucleoside phosphorylase" evidence="3">
    <location>
        <begin position="4"/>
        <end position="233"/>
    </location>
</feature>
<dbReference type="AlphaFoldDB" id="A0A0A0J935"/>
<keyword evidence="1" id="KW-0802">TPR repeat</keyword>
<dbReference type="EMBL" id="AVPJ01000008">
    <property type="protein sequence ID" value="KGN32121.1"/>
    <property type="molecule type" value="Genomic_DNA"/>
</dbReference>
<evidence type="ECO:0000259" key="3">
    <source>
        <dbReference type="Pfam" id="PF01048"/>
    </source>
</evidence>
<dbReference type="GO" id="GO:0005829">
    <property type="term" value="C:cytosol"/>
    <property type="evidence" value="ECO:0007669"/>
    <property type="project" value="TreeGrafter"/>
</dbReference>
<proteinExistence type="predicted"/>
<dbReference type="GO" id="GO:0008782">
    <property type="term" value="F:adenosylhomocysteine nucleosidase activity"/>
    <property type="evidence" value="ECO:0007669"/>
    <property type="project" value="TreeGrafter"/>
</dbReference>
<dbReference type="Proteomes" id="UP000030002">
    <property type="component" value="Unassembled WGS sequence"/>
</dbReference>
<dbReference type="Gene3D" id="3.40.50.300">
    <property type="entry name" value="P-loop containing nucleotide triphosphate hydrolases"/>
    <property type="match status" value="1"/>
</dbReference>
<evidence type="ECO:0000256" key="1">
    <source>
        <dbReference type="PROSITE-ProRule" id="PRU00339"/>
    </source>
</evidence>
<name>A0A0A0J935_9MICO</name>
<dbReference type="SUPFAM" id="SSF52540">
    <property type="entry name" value="P-loop containing nucleoside triphosphate hydrolases"/>
    <property type="match status" value="1"/>
</dbReference>
<dbReference type="PANTHER" id="PTHR46832:SF1">
    <property type="entry name" value="5'-METHYLTHIOADENOSINE_S-ADENOSYLHOMOCYSTEINE NUCLEOSIDASE"/>
    <property type="match status" value="1"/>
</dbReference>
<dbReference type="InterPro" id="IPR027417">
    <property type="entry name" value="P-loop_NTPase"/>
</dbReference>
<feature type="region of interest" description="Disordered" evidence="2">
    <location>
        <begin position="241"/>
        <end position="264"/>
    </location>
</feature>
<dbReference type="Pfam" id="PF01048">
    <property type="entry name" value="PNP_UDP_1"/>
    <property type="match status" value="1"/>
</dbReference>
<protein>
    <submittedName>
        <fullName evidence="4">Purine phosphorylase</fullName>
    </submittedName>
</protein>